<reference evidence="2" key="3">
    <citation type="submission" date="2015-06" db="UniProtKB">
        <authorList>
            <consortium name="EnsemblMetazoa"/>
        </authorList>
    </citation>
    <scope>IDENTIFICATION</scope>
</reference>
<keyword evidence="3" id="KW-1185">Reference proteome</keyword>
<dbReference type="CTD" id="20204204"/>
<dbReference type="HOGENOM" id="CLU_1817881_0_0_1"/>
<name>T1F5V5_HELRO</name>
<dbReference type="OrthoDB" id="19311at2759"/>
<reference evidence="1 3" key="2">
    <citation type="journal article" date="2013" name="Nature">
        <title>Insights into bilaterian evolution from three spiralian genomes.</title>
        <authorList>
            <person name="Simakov O."/>
            <person name="Marletaz F."/>
            <person name="Cho S.J."/>
            <person name="Edsinger-Gonzales E."/>
            <person name="Havlak P."/>
            <person name="Hellsten U."/>
            <person name="Kuo D.H."/>
            <person name="Larsson T."/>
            <person name="Lv J."/>
            <person name="Arendt D."/>
            <person name="Savage R."/>
            <person name="Osoegawa K."/>
            <person name="de Jong P."/>
            <person name="Grimwood J."/>
            <person name="Chapman J.A."/>
            <person name="Shapiro H."/>
            <person name="Aerts A."/>
            <person name="Otillar R.P."/>
            <person name="Terry A.Y."/>
            <person name="Boore J.L."/>
            <person name="Grigoriev I.V."/>
            <person name="Lindberg D.R."/>
            <person name="Seaver E.C."/>
            <person name="Weisblat D.A."/>
            <person name="Putnam N.H."/>
            <person name="Rokhsar D.S."/>
        </authorList>
    </citation>
    <scope>NUCLEOTIDE SEQUENCE</scope>
</reference>
<accession>T1F5V5</accession>
<dbReference type="RefSeq" id="XP_009017634.1">
    <property type="nucleotide sequence ID" value="XM_009019386.1"/>
</dbReference>
<gene>
    <name evidence="2" type="primary">20204204</name>
    <name evidence="1" type="ORF">HELRODRAFT_172730</name>
</gene>
<dbReference type="KEGG" id="hro:HELRODRAFT_172730"/>
<evidence type="ECO:0000313" key="3">
    <source>
        <dbReference type="Proteomes" id="UP000015101"/>
    </source>
</evidence>
<evidence type="ECO:0000313" key="2">
    <source>
        <dbReference type="EnsemblMetazoa" id="HelroP172730"/>
    </source>
</evidence>
<dbReference type="GeneID" id="20204204"/>
<dbReference type="Proteomes" id="UP000015101">
    <property type="component" value="Unassembled WGS sequence"/>
</dbReference>
<dbReference type="EMBL" id="KB096502">
    <property type="protein sequence ID" value="ESO04365.1"/>
    <property type="molecule type" value="Genomic_DNA"/>
</dbReference>
<sequence>MFEQITKNYLQKRELYDINESKLFFEQFYSQIYYLFYDGFTNVETSLSQKVYDSHWDALTRCAFGPLEPSHRPTCDNLRRLPIYQPRKNGWLGWPGFSPGDIRIPHHAVPNRVRIRISTRAFASAESFLAGIRHSTIDPLRV</sequence>
<organism evidence="2 3">
    <name type="scientific">Helobdella robusta</name>
    <name type="common">Californian leech</name>
    <dbReference type="NCBI Taxonomy" id="6412"/>
    <lineage>
        <taxon>Eukaryota</taxon>
        <taxon>Metazoa</taxon>
        <taxon>Spiralia</taxon>
        <taxon>Lophotrochozoa</taxon>
        <taxon>Annelida</taxon>
        <taxon>Clitellata</taxon>
        <taxon>Hirudinea</taxon>
        <taxon>Rhynchobdellida</taxon>
        <taxon>Glossiphoniidae</taxon>
        <taxon>Helobdella</taxon>
    </lineage>
</organism>
<dbReference type="EMBL" id="AMQM01004332">
    <property type="status" value="NOT_ANNOTATED_CDS"/>
    <property type="molecule type" value="Genomic_DNA"/>
</dbReference>
<proteinExistence type="predicted"/>
<evidence type="ECO:0000313" key="1">
    <source>
        <dbReference type="EMBL" id="ESO04365.1"/>
    </source>
</evidence>
<dbReference type="InParanoid" id="T1F5V5"/>
<dbReference type="AlphaFoldDB" id="T1F5V5"/>
<reference evidence="3" key="1">
    <citation type="submission" date="2012-12" db="EMBL/GenBank/DDBJ databases">
        <authorList>
            <person name="Hellsten U."/>
            <person name="Grimwood J."/>
            <person name="Chapman J.A."/>
            <person name="Shapiro H."/>
            <person name="Aerts A."/>
            <person name="Otillar R.P."/>
            <person name="Terry A.Y."/>
            <person name="Boore J.L."/>
            <person name="Simakov O."/>
            <person name="Marletaz F."/>
            <person name="Cho S.-J."/>
            <person name="Edsinger-Gonzales E."/>
            <person name="Havlak P."/>
            <person name="Kuo D.-H."/>
            <person name="Larsson T."/>
            <person name="Lv J."/>
            <person name="Arendt D."/>
            <person name="Savage R."/>
            <person name="Osoegawa K."/>
            <person name="de Jong P."/>
            <person name="Lindberg D.R."/>
            <person name="Seaver E.C."/>
            <person name="Weisblat D.A."/>
            <person name="Putnam N.H."/>
            <person name="Grigoriev I.V."/>
            <person name="Rokhsar D.S."/>
        </authorList>
    </citation>
    <scope>NUCLEOTIDE SEQUENCE</scope>
</reference>
<dbReference type="EnsemblMetazoa" id="HelroT172730">
    <property type="protein sequence ID" value="HelroP172730"/>
    <property type="gene ID" value="HelroG172730"/>
</dbReference>
<protein>
    <submittedName>
        <fullName evidence="1 2">Uncharacterized protein</fullName>
    </submittedName>
</protein>